<name>A0A2J6S270_HYAVF</name>
<feature type="domain" description="2EXR" evidence="1">
    <location>
        <begin position="18"/>
        <end position="51"/>
    </location>
</feature>
<dbReference type="AlphaFoldDB" id="A0A2J6S270"/>
<evidence type="ECO:0000313" key="3">
    <source>
        <dbReference type="Proteomes" id="UP000235786"/>
    </source>
</evidence>
<protein>
    <recommendedName>
        <fullName evidence="1">2EXR domain-containing protein</fullName>
    </recommendedName>
</protein>
<accession>A0A2J6S270</accession>
<proteinExistence type="predicted"/>
<reference evidence="2 3" key="1">
    <citation type="submission" date="2016-04" db="EMBL/GenBank/DDBJ databases">
        <title>A degradative enzymes factory behind the ericoid mycorrhizal symbiosis.</title>
        <authorList>
            <consortium name="DOE Joint Genome Institute"/>
            <person name="Martino E."/>
            <person name="Morin E."/>
            <person name="Grelet G."/>
            <person name="Kuo A."/>
            <person name="Kohler A."/>
            <person name="Daghino S."/>
            <person name="Barry K."/>
            <person name="Choi C."/>
            <person name="Cichocki N."/>
            <person name="Clum A."/>
            <person name="Copeland A."/>
            <person name="Hainaut M."/>
            <person name="Haridas S."/>
            <person name="Labutti K."/>
            <person name="Lindquist E."/>
            <person name="Lipzen A."/>
            <person name="Khouja H.-R."/>
            <person name="Murat C."/>
            <person name="Ohm R."/>
            <person name="Olson A."/>
            <person name="Spatafora J."/>
            <person name="Veneault-Fourrey C."/>
            <person name="Henrissat B."/>
            <person name="Grigoriev I."/>
            <person name="Martin F."/>
            <person name="Perotto S."/>
        </authorList>
    </citation>
    <scope>NUCLEOTIDE SEQUENCE [LARGE SCALE GENOMIC DNA]</scope>
    <source>
        <strain evidence="2 3">F</strain>
    </source>
</reference>
<dbReference type="InterPro" id="IPR045518">
    <property type="entry name" value="2EXR"/>
</dbReference>
<dbReference type="OrthoDB" id="3530648at2759"/>
<dbReference type="Pfam" id="PF20150">
    <property type="entry name" value="2EXR"/>
    <property type="match status" value="1"/>
</dbReference>
<organism evidence="2 3">
    <name type="scientific">Hyaloscypha variabilis (strain UAMH 11265 / GT02V1 / F)</name>
    <name type="common">Meliniomyces variabilis</name>
    <dbReference type="NCBI Taxonomy" id="1149755"/>
    <lineage>
        <taxon>Eukaryota</taxon>
        <taxon>Fungi</taxon>
        <taxon>Dikarya</taxon>
        <taxon>Ascomycota</taxon>
        <taxon>Pezizomycotina</taxon>
        <taxon>Leotiomycetes</taxon>
        <taxon>Helotiales</taxon>
        <taxon>Hyaloscyphaceae</taxon>
        <taxon>Hyaloscypha</taxon>
        <taxon>Hyaloscypha variabilis</taxon>
    </lineage>
</organism>
<dbReference type="EMBL" id="KZ613940">
    <property type="protein sequence ID" value="PMD44837.1"/>
    <property type="molecule type" value="Genomic_DNA"/>
</dbReference>
<evidence type="ECO:0000259" key="1">
    <source>
        <dbReference type="Pfam" id="PF20150"/>
    </source>
</evidence>
<evidence type="ECO:0000313" key="2">
    <source>
        <dbReference type="EMBL" id="PMD44837.1"/>
    </source>
</evidence>
<keyword evidence="3" id="KW-1185">Reference proteome</keyword>
<gene>
    <name evidence="2" type="ORF">L207DRAFT_577791</name>
</gene>
<sequence length="87" mass="9514">MANIGGSNGIGQGLLMDFTVFPELPVEPQLKIWKLAVPSPTIMQTHTVYPSYRNAYLSKPTDEQLCDMEVVTPGRELQFGTTTPASS</sequence>
<dbReference type="Proteomes" id="UP000235786">
    <property type="component" value="Unassembled WGS sequence"/>
</dbReference>